<dbReference type="SUPFAM" id="SSF52833">
    <property type="entry name" value="Thioredoxin-like"/>
    <property type="match status" value="1"/>
</dbReference>
<dbReference type="RefSeq" id="WP_250339472.1">
    <property type="nucleotide sequence ID" value="NZ_CP063231.1"/>
</dbReference>
<dbReference type="Proteomes" id="UP001056681">
    <property type="component" value="Chromosome"/>
</dbReference>
<dbReference type="Gene3D" id="3.40.30.10">
    <property type="entry name" value="Glutaredoxin"/>
    <property type="match status" value="1"/>
</dbReference>
<dbReference type="Pfam" id="PF08534">
    <property type="entry name" value="Redoxin"/>
    <property type="match status" value="1"/>
</dbReference>
<gene>
    <name evidence="2" type="ORF">IM816_01290</name>
</gene>
<proteinExistence type="predicted"/>
<dbReference type="InterPro" id="IPR013740">
    <property type="entry name" value="Redoxin"/>
</dbReference>
<dbReference type="EMBL" id="CP063231">
    <property type="protein sequence ID" value="URL58790.1"/>
    <property type="molecule type" value="Genomic_DNA"/>
</dbReference>
<dbReference type="InterPro" id="IPR036249">
    <property type="entry name" value="Thioredoxin-like_sf"/>
</dbReference>
<sequence>MKSFRLVADAPVRAAIHRYGLTWPIATDNGLQTWGAYGNRFRPALYLIDRNGRVVYRCVGEGNYEEADQRIRQLLGKA</sequence>
<evidence type="ECO:0000313" key="3">
    <source>
        <dbReference type="Proteomes" id="UP001056681"/>
    </source>
</evidence>
<reference evidence="2" key="1">
    <citation type="submission" date="2020-10" db="EMBL/GenBank/DDBJ databases">
        <title>Whole-genome sequence of Luteibacter sp. EIF3.</title>
        <authorList>
            <person name="Friedrich I."/>
            <person name="Hertel R."/>
            <person name="Daniel R."/>
        </authorList>
    </citation>
    <scope>NUCLEOTIDE SEQUENCE</scope>
    <source>
        <strain evidence="2">EIF3</strain>
    </source>
</reference>
<protein>
    <recommendedName>
        <fullName evidence="1">Redoxin domain-containing protein</fullName>
    </recommendedName>
</protein>
<evidence type="ECO:0000259" key="1">
    <source>
        <dbReference type="Pfam" id="PF08534"/>
    </source>
</evidence>
<evidence type="ECO:0000313" key="2">
    <source>
        <dbReference type="EMBL" id="URL58790.1"/>
    </source>
</evidence>
<name>A0ABY4T2B5_9GAMM</name>
<keyword evidence="3" id="KW-1185">Reference proteome</keyword>
<accession>A0ABY4T2B5</accession>
<organism evidence="2 3">
    <name type="scientific">Luteibacter flocculans</name>
    <dbReference type="NCBI Taxonomy" id="2780091"/>
    <lineage>
        <taxon>Bacteria</taxon>
        <taxon>Pseudomonadati</taxon>
        <taxon>Pseudomonadota</taxon>
        <taxon>Gammaproteobacteria</taxon>
        <taxon>Lysobacterales</taxon>
        <taxon>Rhodanobacteraceae</taxon>
        <taxon>Luteibacter</taxon>
    </lineage>
</organism>
<feature type="domain" description="Redoxin" evidence="1">
    <location>
        <begin position="7"/>
        <end position="65"/>
    </location>
</feature>